<protein>
    <submittedName>
        <fullName evidence="2">Mus7/MMS22 family-domain-containing protein</fullName>
    </submittedName>
</protein>
<dbReference type="GO" id="GO:0005634">
    <property type="term" value="C:nucleus"/>
    <property type="evidence" value="ECO:0007669"/>
    <property type="project" value="InterPro"/>
</dbReference>
<feature type="compositionally biased region" description="Polar residues" evidence="1">
    <location>
        <begin position="71"/>
        <end position="80"/>
    </location>
</feature>
<feature type="compositionally biased region" description="Acidic residues" evidence="1">
    <location>
        <begin position="12"/>
        <end position="21"/>
    </location>
</feature>
<feature type="compositionally biased region" description="Polar residues" evidence="1">
    <location>
        <begin position="1609"/>
        <end position="1620"/>
    </location>
</feature>
<feature type="region of interest" description="Disordered" evidence="1">
    <location>
        <begin position="264"/>
        <end position="329"/>
    </location>
</feature>
<dbReference type="Proteomes" id="UP000481861">
    <property type="component" value="Unassembled WGS sequence"/>
</dbReference>
<reference evidence="2 3" key="1">
    <citation type="submission" date="2020-01" db="EMBL/GenBank/DDBJ databases">
        <authorList>
            <consortium name="DOE Joint Genome Institute"/>
            <person name="Haridas S."/>
            <person name="Albert R."/>
            <person name="Binder M."/>
            <person name="Bloem J."/>
            <person name="Labutti K."/>
            <person name="Salamov A."/>
            <person name="Andreopoulos B."/>
            <person name="Baker S.E."/>
            <person name="Barry K."/>
            <person name="Bills G."/>
            <person name="Bluhm B.H."/>
            <person name="Cannon C."/>
            <person name="Castanera R."/>
            <person name="Culley D.E."/>
            <person name="Daum C."/>
            <person name="Ezra D."/>
            <person name="Gonzalez J.B."/>
            <person name="Henrissat B."/>
            <person name="Kuo A."/>
            <person name="Liang C."/>
            <person name="Lipzen A."/>
            <person name="Lutzoni F."/>
            <person name="Magnuson J."/>
            <person name="Mondo S."/>
            <person name="Nolan M."/>
            <person name="Ohm R."/>
            <person name="Pangilinan J."/>
            <person name="Park H.-J.H."/>
            <person name="Ramirez L."/>
            <person name="Alfaro M."/>
            <person name="Sun H."/>
            <person name="Tritt A."/>
            <person name="Yoshinaga Y."/>
            <person name="Zwiers L.-H.L."/>
            <person name="Turgeon B.G."/>
            <person name="Goodwin S.B."/>
            <person name="Spatafora J.W."/>
            <person name="Crous P.W."/>
            <person name="Grigoriev I.V."/>
        </authorList>
    </citation>
    <scope>NUCLEOTIDE SEQUENCE [LARGE SCALE GENOMIC DNA]</scope>
    <source>
        <strain evidence="2 3">CBS 611.86</strain>
    </source>
</reference>
<feature type="region of interest" description="Disordered" evidence="1">
    <location>
        <begin position="898"/>
        <end position="921"/>
    </location>
</feature>
<gene>
    <name evidence="2" type="ORF">BDV95DRAFT_584931</name>
</gene>
<feature type="region of interest" description="Disordered" evidence="1">
    <location>
        <begin position="361"/>
        <end position="424"/>
    </location>
</feature>
<dbReference type="InterPro" id="IPR019021">
    <property type="entry name" value="Mms22"/>
</dbReference>
<feature type="compositionally biased region" description="Basic and acidic residues" evidence="1">
    <location>
        <begin position="33"/>
        <end position="50"/>
    </location>
</feature>
<name>A0A7C8M2K1_9PLEO</name>
<feature type="compositionally biased region" description="Polar residues" evidence="1">
    <location>
        <begin position="312"/>
        <end position="327"/>
    </location>
</feature>
<feature type="compositionally biased region" description="Basic and acidic residues" evidence="1">
    <location>
        <begin position="361"/>
        <end position="373"/>
    </location>
</feature>
<comment type="caution">
    <text evidence="2">The sequence shown here is derived from an EMBL/GenBank/DDBJ whole genome shotgun (WGS) entry which is preliminary data.</text>
</comment>
<dbReference type="GO" id="GO:0000724">
    <property type="term" value="P:double-strand break repair via homologous recombination"/>
    <property type="evidence" value="ECO:0007669"/>
    <property type="project" value="TreeGrafter"/>
</dbReference>
<feature type="region of interest" description="Disordered" evidence="1">
    <location>
        <begin position="1609"/>
        <end position="1629"/>
    </location>
</feature>
<proteinExistence type="predicted"/>
<organism evidence="2 3">
    <name type="scientific">Massariosphaeria phaeospora</name>
    <dbReference type="NCBI Taxonomy" id="100035"/>
    <lineage>
        <taxon>Eukaryota</taxon>
        <taxon>Fungi</taxon>
        <taxon>Dikarya</taxon>
        <taxon>Ascomycota</taxon>
        <taxon>Pezizomycotina</taxon>
        <taxon>Dothideomycetes</taxon>
        <taxon>Pleosporomycetidae</taxon>
        <taxon>Pleosporales</taxon>
        <taxon>Pleosporales incertae sedis</taxon>
        <taxon>Massariosphaeria</taxon>
    </lineage>
</organism>
<feature type="compositionally biased region" description="Low complexity" evidence="1">
    <location>
        <begin position="452"/>
        <end position="468"/>
    </location>
</feature>
<dbReference type="EMBL" id="JAADJZ010000029">
    <property type="protein sequence ID" value="KAF2866119.1"/>
    <property type="molecule type" value="Genomic_DNA"/>
</dbReference>
<feature type="region of interest" description="Disordered" evidence="1">
    <location>
        <begin position="1"/>
        <end position="130"/>
    </location>
</feature>
<dbReference type="GO" id="GO:0035361">
    <property type="term" value="C:Cul8-RING ubiquitin ligase complex"/>
    <property type="evidence" value="ECO:0007669"/>
    <property type="project" value="TreeGrafter"/>
</dbReference>
<feature type="region of interest" description="Disordered" evidence="1">
    <location>
        <begin position="449"/>
        <end position="473"/>
    </location>
</feature>
<feature type="compositionally biased region" description="Basic and acidic residues" evidence="1">
    <location>
        <begin position="264"/>
        <end position="292"/>
    </location>
</feature>
<dbReference type="OrthoDB" id="2386201at2759"/>
<keyword evidence="3" id="KW-1185">Reference proteome</keyword>
<evidence type="ECO:0000313" key="3">
    <source>
        <dbReference type="Proteomes" id="UP000481861"/>
    </source>
</evidence>
<sequence length="2212" mass="248751">MSNWRLRGFVQDSDEEDEDIETQFADSTTPVQRVEDGRVESTQPSREEPKTTGQEDVLAEDRVVGLGDASSAASPRNTPPRQRFSPKRPTESPITPIAEFIRDRPITPPAALSQPRQEEEPESPDPLQLSLNNRLEPKRVLLSSQSLGPPHPSQPSPISGARVATNHTIFRELGIDLLSDLDDDLSGLSDPPSDLDQPYSYASPHRQTQARVVIAQTTPTSAAAINDIVRRSNRALRERKPIQLNPYLIEGELYRREFRERGIRPLARERSPPPKLLRPDTETQERDFDPEHSSPANTQNEIPIFSPILSGTRRNTVRRPSSGQSASKVVRRSLLDNELRIPGPIKRRRLNFLSTRADDNLRTSHERDGRLVRDVYSLPQSPPSSPTRNGVDSTARRLIRPAPTVPLIDLPTPSNSSSVQGDVQPTAVLDSDPVILSTYRSGGQLRGTVVISSDSSSPGSQSSASSSESEAEVRQVSRKIKGVLPASWLRLDRRAQEGKTTQTKQRWDDAVSPLRNEPQRGVAQRVIRRNGHQSRTPLSEDRPGEFVVISDDSDQEPDVRVAADTRDVHESANLAADIAASIDRRYADDDSDNMENDRLHLFRVQGPSRKRKTQTRLTEAFGTKKRRKLLDNGIKGLRNAKVSSTHGAGRRKRVSKGTRHTPPPPLSILDFDQSPLAREEPLFLTLAKRQARRKVDHGREGPNNKHIRLRTSHDTEDAICALRQWKSGSLKAKKNLPSPKPKNRPRYPLMERFVNQQQHDWQPPATEKTQEVGQPVSQRQVAQTAQAALGLPLFARKNPTSMIAQETYTFGTGERLGVHTRQRPQSFRVAQLEGLETDFGRTHRKAAFQRGLQRVDQQFNSRLPLDQPLENPQITRFLADDDPLLTPLRSAEAVGELLDESPPAPGTPPRPKRRFAHKKVQPKRIDVDTPAYIQPSEPAFQQTRKHGLQGLGPSGTQYPTTFGVTPLVVGTYFQSATFIGGEELARCLQTGRAGSRDLDASAGYLELELDQVTFQSGPWNDELSSRLMNVANIIWLPFQDATMEEGSPILAAALGQSSRFLRSLINYCSTRLSFLDVIDRQGFFSKMKQFIQSMFDRLFGVHSTQYPSGSSASTHARKSIRTWTYLLVLSFQVRQIVQHPVVDPSSQHDLASIMKSISRIIVAYLVRKGTSELSDFLEKNKHYQERENGIKDGEILVESMVVCMHVLQTATIPGSTFWDFASQELSAQIEGATQVRSYESTWTSVFTLLPFTEFDDTGIAVVNRRSSFESDTWMFARDMLKQLFVLHEGTSKTHSSSLNEYIRANLTRCHVLIQYWHWRRCDQMLSTVFDFYGKLGLQDLPRELTQKSAEFLERIAEQPLLQIQPSDSSFHIFLKCLALGLQSMGHVYPEKKIRSIVFRLTPNHGRFYPKDHTLVLDSLDALRNHHDLLCTLYWASPPSCRPKLSLIRGLAHHESSHRSACGLNVRAWANLTTFQLSADEPYAALEPFAHWHNEIMQQTLKQYRLAKTEADEYLESGQGNSTSDAAGRLVWLYMEKNQEQVIGALRDCIGGMQRAIKHSVNHSLLRQYLRDCGIVRLLELAHIDDPRLRTVIRETMTVLRGYAGLQNKSSSQSVSQTTNEESQDYGDFPDLEDLDHLGQATSAPQPKQPTLEFIQNPLWHLLSNAFGAEQSPDDNLLMECIDTWVLIASCQVTSREHTWSHYLDSFSPVSWHQLRHTEQTRKFGPYFMAALINCDRVVYEEHGQEFITALLLSLADRESVLRFQHRLLAAIIRIDPTHPLMKNLPFFQDSKTGRLDISLDTLRTRRLSLLSSIMANMRDYVHEKIFDAPGLVAETRRAYSTMLKEYMTRMKTNYLQLRQGETVTGAYVEFVQQNVQFLKQYTSDICAVLPFFTDSVAFPLPATDPTYVVGRLCGYAPKLKLAGTIKQLSVFVQTVAQQAAADNQQPYLVNQLETVLCGGETPSVDRTALRTVLLQGIFPAYIEAAFRSATGAVIAMPLLQSLTSILEAMFSDLRIMDSSSVQCMAQTVSSVALAFINSTEVLKTNTDFLKRPHILGATTLMLDAMVHVLPVLEYIIRRTSTTATKHPVVSYLEDFSVCIAETVDGRVPHAIPHFDGTLPIRHEYVDLLASAKKDLGTCMRTNWSEDADRLFFGHGHARKEVKPELGTAGEEKARLVDAMERLQGAVAVVFEDDDRGGVVTGRGREFRDDVFV</sequence>
<evidence type="ECO:0000313" key="2">
    <source>
        <dbReference type="EMBL" id="KAF2866119.1"/>
    </source>
</evidence>
<feature type="region of interest" description="Disordered" evidence="1">
    <location>
        <begin position="640"/>
        <end position="671"/>
    </location>
</feature>
<feature type="compositionally biased region" description="Polar residues" evidence="1">
    <location>
        <begin position="412"/>
        <end position="423"/>
    </location>
</feature>
<accession>A0A7C8M2K1</accession>
<dbReference type="PANTHER" id="PTHR28122:SF1">
    <property type="entry name" value="E3 UBIQUITIN-PROTEIN LIGASE SUBSTRATE RECEPTOR MMS22"/>
    <property type="match status" value="1"/>
</dbReference>
<evidence type="ECO:0000256" key="1">
    <source>
        <dbReference type="SAM" id="MobiDB-lite"/>
    </source>
</evidence>
<feature type="compositionally biased region" description="Basic residues" evidence="1">
    <location>
        <begin position="910"/>
        <end position="921"/>
    </location>
</feature>
<dbReference type="PANTHER" id="PTHR28122">
    <property type="entry name" value="E3 UBIQUITIN-PROTEIN LIGASE SUBSTRATE RECEPTOR MMS22"/>
    <property type="match status" value="1"/>
</dbReference>
<dbReference type="GO" id="GO:0031297">
    <property type="term" value="P:replication fork processing"/>
    <property type="evidence" value="ECO:0007669"/>
    <property type="project" value="InterPro"/>
</dbReference>
<dbReference type="Pfam" id="PF09462">
    <property type="entry name" value="Mus7"/>
    <property type="match status" value="1"/>
</dbReference>
<feature type="compositionally biased region" description="Basic residues" evidence="1">
    <location>
        <begin position="648"/>
        <end position="659"/>
    </location>
</feature>